<protein>
    <recommendedName>
        <fullName evidence="6">VanZ like family protein</fullName>
    </recommendedName>
</protein>
<organism evidence="2 4">
    <name type="scientific">Halorubrum ejinorense</name>
    <dbReference type="NCBI Taxonomy" id="425309"/>
    <lineage>
        <taxon>Archaea</taxon>
        <taxon>Methanobacteriati</taxon>
        <taxon>Methanobacteriota</taxon>
        <taxon>Stenosarchaea group</taxon>
        <taxon>Halobacteria</taxon>
        <taxon>Halobacteriales</taxon>
        <taxon>Haloferacaceae</taxon>
        <taxon>Halorubrum</taxon>
    </lineage>
</organism>
<evidence type="ECO:0000313" key="2">
    <source>
        <dbReference type="EMBL" id="GAA0533389.1"/>
    </source>
</evidence>
<reference evidence="3 5" key="3">
    <citation type="submission" date="2024-06" db="EMBL/GenBank/DDBJ databases">
        <title>Halorubrum miltondacostae sp. nov., a potential PHA producer isolated from an inland solar saltern in Rio Maior, Portugal.</title>
        <authorList>
            <person name="Albuquerque L."/>
            <person name="Viver T."/>
            <person name="Barroso C."/>
            <person name="Claudino R."/>
            <person name="Galvan M."/>
            <person name="Simoes G."/>
            <person name="Lobo Da Cunha A."/>
            <person name="Egas C."/>
        </authorList>
    </citation>
    <scope>NUCLEOTIDE SEQUENCE [LARGE SCALE GENOMIC DNA]</scope>
    <source>
        <strain evidence="3 5">DSM 18646</strain>
    </source>
</reference>
<gene>
    <name evidence="3" type="ORF">ABNG02_09545</name>
    <name evidence="2" type="ORF">GCM10008994_05200</name>
</gene>
<keyword evidence="1" id="KW-0472">Membrane</keyword>
<dbReference type="Proteomes" id="UP001567571">
    <property type="component" value="Unassembled WGS sequence"/>
</dbReference>
<feature type="transmembrane region" description="Helical" evidence="1">
    <location>
        <begin position="91"/>
        <end position="112"/>
    </location>
</feature>
<accession>A0AAV3SPJ9</accession>
<name>A0AAV3SPJ9_9EURY</name>
<dbReference type="EMBL" id="BAAADQ010000002">
    <property type="protein sequence ID" value="GAA0533389.1"/>
    <property type="molecule type" value="Genomic_DNA"/>
</dbReference>
<evidence type="ECO:0000313" key="4">
    <source>
        <dbReference type="Proteomes" id="UP001501425"/>
    </source>
</evidence>
<dbReference type="RefSeq" id="WP_343776377.1">
    <property type="nucleotide sequence ID" value="NZ_BAAADQ010000002.1"/>
</dbReference>
<evidence type="ECO:0000313" key="5">
    <source>
        <dbReference type="Proteomes" id="UP001567571"/>
    </source>
</evidence>
<evidence type="ECO:0000313" key="3">
    <source>
        <dbReference type="EMBL" id="MEZ3167568.1"/>
    </source>
</evidence>
<reference evidence="2" key="2">
    <citation type="submission" date="2023-12" db="EMBL/GenBank/DDBJ databases">
        <authorList>
            <person name="Sun Q."/>
            <person name="Inoue M."/>
        </authorList>
    </citation>
    <scope>NUCLEOTIDE SEQUENCE</scope>
    <source>
        <strain evidence="2">JCM 14265</strain>
    </source>
</reference>
<reference evidence="2" key="1">
    <citation type="journal article" date="2014" name="Int. J. Syst. Evol. Microbiol.">
        <title>Complete genome sequence of Corynebacterium casei LMG S-19264T (=DSM 44701T), isolated from a smear-ripened cheese.</title>
        <authorList>
            <consortium name="US DOE Joint Genome Institute (JGI-PGF)"/>
            <person name="Walter F."/>
            <person name="Albersmeier A."/>
            <person name="Kalinowski J."/>
            <person name="Ruckert C."/>
        </authorList>
    </citation>
    <scope>NUCLEOTIDE SEQUENCE</scope>
    <source>
        <strain evidence="2">JCM 14265</strain>
    </source>
</reference>
<evidence type="ECO:0008006" key="6">
    <source>
        <dbReference type="Google" id="ProtNLM"/>
    </source>
</evidence>
<keyword evidence="1" id="KW-0812">Transmembrane</keyword>
<evidence type="ECO:0000256" key="1">
    <source>
        <dbReference type="SAM" id="Phobius"/>
    </source>
</evidence>
<dbReference type="EMBL" id="JBEDNW010000004">
    <property type="protein sequence ID" value="MEZ3167568.1"/>
    <property type="molecule type" value="Genomic_DNA"/>
</dbReference>
<dbReference type="Proteomes" id="UP001501425">
    <property type="component" value="Unassembled WGS sequence"/>
</dbReference>
<feature type="transmembrane region" description="Helical" evidence="1">
    <location>
        <begin position="21"/>
        <end position="41"/>
    </location>
</feature>
<keyword evidence="1" id="KW-1133">Transmembrane helix</keyword>
<comment type="caution">
    <text evidence="2">The sequence shown here is derived from an EMBL/GenBank/DDBJ whole genome shotgun (WGS) entry which is preliminary data.</text>
</comment>
<feature type="transmembrane region" description="Helical" evidence="1">
    <location>
        <begin position="67"/>
        <end position="84"/>
    </location>
</feature>
<sequence length="148" mass="14909">MTDRDDRERAVRRDRAVGPDRTKAIAAALAVFVGSVVPVPAGSSTSGDGLLDPVVATLPAGVGLTEPFHFAGYALIAALLVPVAPRGRRGVALAVVGAAAFGFGIELVQAPIPWRSFAWRDAGVNAVGAVVGAAVGTVTEDPQAPTSG</sequence>
<proteinExistence type="predicted"/>
<keyword evidence="5" id="KW-1185">Reference proteome</keyword>
<dbReference type="AlphaFoldDB" id="A0AAV3SPJ9"/>